<name>A0A2T0RXV6_9RHOB</name>
<dbReference type="EMBL" id="PVTD01000001">
    <property type="protein sequence ID" value="PRY25987.1"/>
    <property type="molecule type" value="Genomic_DNA"/>
</dbReference>
<proteinExistence type="predicted"/>
<reference evidence="2 3" key="1">
    <citation type="submission" date="2018-03" db="EMBL/GenBank/DDBJ databases">
        <title>Genomic Encyclopedia of Archaeal and Bacterial Type Strains, Phase II (KMG-II): from individual species to whole genera.</title>
        <authorList>
            <person name="Goeker M."/>
        </authorList>
    </citation>
    <scope>NUCLEOTIDE SEQUENCE [LARGE SCALE GENOMIC DNA]</scope>
    <source>
        <strain evidence="2 3">DSM 29328</strain>
    </source>
</reference>
<sequence>MEIATQAPRTDAAAYGGWFSNLTETLRAHVRQRRAYSATLRELDALSERDLNDLGLSRAMFHEIAREAARNA</sequence>
<dbReference type="Proteomes" id="UP000239480">
    <property type="component" value="Unassembled WGS sequence"/>
</dbReference>
<accession>A0A2T0RXV6</accession>
<comment type="caution">
    <text evidence="2">The sequence shown here is derived from an EMBL/GenBank/DDBJ whole genome shotgun (WGS) entry which is preliminary data.</text>
</comment>
<dbReference type="OrthoDB" id="8244198at2"/>
<keyword evidence="3" id="KW-1185">Reference proteome</keyword>
<dbReference type="RefSeq" id="WP_106202802.1">
    <property type="nucleotide sequence ID" value="NZ_PVTD01000001.1"/>
</dbReference>
<organism evidence="2 3">
    <name type="scientific">Aliiruegeria haliotis</name>
    <dbReference type="NCBI Taxonomy" id="1280846"/>
    <lineage>
        <taxon>Bacteria</taxon>
        <taxon>Pseudomonadati</taxon>
        <taxon>Pseudomonadota</taxon>
        <taxon>Alphaproteobacteria</taxon>
        <taxon>Rhodobacterales</taxon>
        <taxon>Roseobacteraceae</taxon>
        <taxon>Aliiruegeria</taxon>
    </lineage>
</organism>
<protein>
    <submittedName>
        <fullName evidence="2">Uncharacterized protein DUF1127</fullName>
    </submittedName>
</protein>
<dbReference type="AlphaFoldDB" id="A0A2T0RXV6"/>
<evidence type="ECO:0000313" key="2">
    <source>
        <dbReference type="EMBL" id="PRY25987.1"/>
    </source>
</evidence>
<dbReference type="InterPro" id="IPR009506">
    <property type="entry name" value="YjiS-like"/>
</dbReference>
<feature type="domain" description="YjiS-like" evidence="1">
    <location>
        <begin position="26"/>
        <end position="60"/>
    </location>
</feature>
<dbReference type="Pfam" id="PF06568">
    <property type="entry name" value="YjiS-like"/>
    <property type="match status" value="1"/>
</dbReference>
<evidence type="ECO:0000259" key="1">
    <source>
        <dbReference type="Pfam" id="PF06568"/>
    </source>
</evidence>
<evidence type="ECO:0000313" key="3">
    <source>
        <dbReference type="Proteomes" id="UP000239480"/>
    </source>
</evidence>
<gene>
    <name evidence="2" type="ORF">CLV78_10180</name>
</gene>